<protein>
    <submittedName>
        <fullName evidence="2">Uncharacterized protein</fullName>
    </submittedName>
</protein>
<comment type="caution">
    <text evidence="2">The sequence shown here is derived from an EMBL/GenBank/DDBJ whole genome shotgun (WGS) entry which is preliminary data.</text>
</comment>
<dbReference type="EMBL" id="MWML01000014">
    <property type="protein sequence ID" value="TCG09293.1"/>
    <property type="molecule type" value="Genomic_DNA"/>
</dbReference>
<accession>A0A4R0XFJ9</accession>
<evidence type="ECO:0000313" key="2">
    <source>
        <dbReference type="EMBL" id="TCG09293.1"/>
    </source>
</evidence>
<dbReference type="AlphaFoldDB" id="A0A4R0XFJ9"/>
<name>A0A4R0XFJ9_9BURK</name>
<reference evidence="2 3" key="1">
    <citation type="submission" date="2017-02" db="EMBL/GenBank/DDBJ databases">
        <title>Paraburkholderia sophoroidis sp. nov. and Paraburkholderia steynii sp. nov. rhizobial symbionts of the fynbos legume Hypocalyptus sophoroides.</title>
        <authorList>
            <person name="Steenkamp E.T."/>
            <person name="Beukes C.W."/>
            <person name="Van Zyl E."/>
            <person name="Avontuur J."/>
            <person name="Chan W.Y."/>
            <person name="Hassen A."/>
            <person name="Palmer M."/>
            <person name="Mthombeni L."/>
            <person name="Phalane F."/>
            <person name="Sereme K."/>
            <person name="Venter S.N."/>
        </authorList>
    </citation>
    <scope>NUCLEOTIDE SEQUENCE [LARGE SCALE GENOMIC DNA]</scope>
    <source>
        <strain evidence="2 3">HC1.1ba</strain>
    </source>
</reference>
<organism evidence="2 3">
    <name type="scientific">Paraburkholderia steynii</name>
    <dbReference type="NCBI Taxonomy" id="1245441"/>
    <lineage>
        <taxon>Bacteria</taxon>
        <taxon>Pseudomonadati</taxon>
        <taxon>Pseudomonadota</taxon>
        <taxon>Betaproteobacteria</taxon>
        <taxon>Burkholderiales</taxon>
        <taxon>Burkholderiaceae</taxon>
        <taxon>Paraburkholderia</taxon>
    </lineage>
</organism>
<proteinExistence type="predicted"/>
<gene>
    <name evidence="2" type="ORF">BZM27_06540</name>
</gene>
<feature type="compositionally biased region" description="Polar residues" evidence="1">
    <location>
        <begin position="13"/>
        <end position="22"/>
    </location>
</feature>
<keyword evidence="3" id="KW-1185">Reference proteome</keyword>
<dbReference type="Proteomes" id="UP000294200">
    <property type="component" value="Unassembled WGS sequence"/>
</dbReference>
<evidence type="ECO:0000256" key="1">
    <source>
        <dbReference type="SAM" id="MobiDB-lite"/>
    </source>
</evidence>
<feature type="region of interest" description="Disordered" evidence="1">
    <location>
        <begin position="1"/>
        <end position="22"/>
    </location>
</feature>
<evidence type="ECO:0000313" key="3">
    <source>
        <dbReference type="Proteomes" id="UP000294200"/>
    </source>
</evidence>
<sequence length="146" mass="15582">MSDDFIDLPMRSTPATTTGSTPVPATRVRQAATLIDSGTNAIQAIAPIAQGVVEIWRIKQQSQADVAQIEAKRRAVCDALHAETNRLMVMKDTITTRGQAAAELVRAVMQDLHRLDPVAQKGVVDTLTQLVATVVADKGAPTADKP</sequence>